<evidence type="ECO:0000313" key="8">
    <source>
        <dbReference type="EMBL" id="CAA9331752.1"/>
    </source>
</evidence>
<evidence type="ECO:0000256" key="1">
    <source>
        <dbReference type="ARBA" id="ARBA00000085"/>
    </source>
</evidence>
<feature type="domain" description="Histidine kinase" evidence="7">
    <location>
        <begin position="311"/>
        <end position="484"/>
    </location>
</feature>
<reference evidence="8" key="1">
    <citation type="submission" date="2020-02" db="EMBL/GenBank/DDBJ databases">
        <authorList>
            <person name="Meier V. D."/>
        </authorList>
    </citation>
    <scope>NUCLEOTIDE SEQUENCE</scope>
    <source>
        <strain evidence="8">AVDCRST_MAG07</strain>
    </source>
</reference>
<dbReference type="Pfam" id="PF02518">
    <property type="entry name" value="HATPase_c"/>
    <property type="match status" value="1"/>
</dbReference>
<dbReference type="SUPFAM" id="SSF51206">
    <property type="entry name" value="cAMP-binding domain-like"/>
    <property type="match status" value="1"/>
</dbReference>
<dbReference type="SMART" id="SM00100">
    <property type="entry name" value="cNMP"/>
    <property type="match status" value="1"/>
</dbReference>
<dbReference type="InterPro" id="IPR000595">
    <property type="entry name" value="cNMP-bd_dom"/>
</dbReference>
<evidence type="ECO:0000256" key="2">
    <source>
        <dbReference type="ARBA" id="ARBA00012438"/>
    </source>
</evidence>
<dbReference type="InterPro" id="IPR018490">
    <property type="entry name" value="cNMP-bd_dom_sf"/>
</dbReference>
<dbReference type="Gene3D" id="2.60.120.10">
    <property type="entry name" value="Jelly Rolls"/>
    <property type="match status" value="1"/>
</dbReference>
<evidence type="ECO:0000259" key="7">
    <source>
        <dbReference type="PROSITE" id="PS50109"/>
    </source>
</evidence>
<dbReference type="PROSITE" id="PS50109">
    <property type="entry name" value="HIS_KIN"/>
    <property type="match status" value="1"/>
</dbReference>
<dbReference type="InterPro" id="IPR005467">
    <property type="entry name" value="His_kinase_dom"/>
</dbReference>
<protein>
    <recommendedName>
        <fullName evidence="2">histidine kinase</fullName>
        <ecNumber evidence="2">2.7.13.3</ecNumber>
    </recommendedName>
</protein>
<proteinExistence type="predicted"/>
<dbReference type="InterPro" id="IPR036890">
    <property type="entry name" value="HATPase_C_sf"/>
</dbReference>
<dbReference type="GO" id="GO:0000155">
    <property type="term" value="F:phosphorelay sensor kinase activity"/>
    <property type="evidence" value="ECO:0007669"/>
    <property type="project" value="InterPro"/>
</dbReference>
<evidence type="ECO:0000256" key="4">
    <source>
        <dbReference type="ARBA" id="ARBA00022777"/>
    </source>
</evidence>
<evidence type="ECO:0000256" key="5">
    <source>
        <dbReference type="ARBA" id="ARBA00023012"/>
    </source>
</evidence>
<keyword evidence="4" id="KW-0418">Kinase</keyword>
<keyword evidence="4" id="KW-0808">Transferase</keyword>
<organism evidence="8">
    <name type="scientific">uncultured Frankineae bacterium</name>
    <dbReference type="NCBI Taxonomy" id="437475"/>
    <lineage>
        <taxon>Bacteria</taxon>
        <taxon>Bacillati</taxon>
        <taxon>Actinomycetota</taxon>
        <taxon>Actinomycetes</taxon>
        <taxon>Frankiales</taxon>
        <taxon>environmental samples</taxon>
    </lineage>
</organism>
<gene>
    <name evidence="8" type="ORF">AVDCRST_MAG07-1815</name>
</gene>
<keyword evidence="3" id="KW-0597">Phosphoprotein</keyword>
<accession>A0A6J4LGB6</accession>
<dbReference type="Gene3D" id="1.10.287.130">
    <property type="match status" value="1"/>
</dbReference>
<dbReference type="CDD" id="cd00082">
    <property type="entry name" value="HisKA"/>
    <property type="match status" value="1"/>
</dbReference>
<dbReference type="Gene3D" id="3.30.565.10">
    <property type="entry name" value="Histidine kinase-like ATPase, C-terminal domain"/>
    <property type="match status" value="1"/>
</dbReference>
<dbReference type="InterPro" id="IPR014710">
    <property type="entry name" value="RmlC-like_jellyroll"/>
</dbReference>
<dbReference type="CDD" id="cd00038">
    <property type="entry name" value="CAP_ED"/>
    <property type="match status" value="1"/>
</dbReference>
<evidence type="ECO:0000256" key="3">
    <source>
        <dbReference type="ARBA" id="ARBA00022553"/>
    </source>
</evidence>
<sequence length="495" mass="52444">MTTAERPPVPGEDVDEELVAALRAVPLLAALPDEAVRHYAARGDALHVAGGGHFAEQGDEQAWFFLLLAGRVEWTRHVAGVDVHVLTHSGGMFFGHEPILLDIAVPVTGTALEPSWAFRFRTEAFWELLASCPEIRRELLSTVTQRAQTLEVVSQHQAKLVALGTLSAGLAHELNNPAAAVRAAVEPLGAALADVSATALRLGRAVAAAGTGRDAAAADAVLDHLDQLRRGSLTAVAPGAVQRADAEDAVADWLEERGVEDAWERAPALVRGGVDVARLDELAAVLPDGVLDDAVAWLTAALEGADVLAQVREGAGRISSLVQAMREYTYLDRGERQHVDVHEGLESTLTILGHRMRGGIEVVRDYGPDLPPVDVRGSELNQVWTNLIANAVDAMDTAGGGRLTLTTRVEGSRVVVDVADTGPGVPEELRERVFEPYFTTKAVGQGTGMGLDITRRIVASYGGDLRVDSRPGSTHFTVRLPGSAGEGADAQVEPG</sequence>
<comment type="catalytic activity">
    <reaction evidence="1">
        <text>ATP + protein L-histidine = ADP + protein N-phospho-L-histidine.</text>
        <dbReference type="EC" id="2.7.13.3"/>
    </reaction>
</comment>
<name>A0A6J4LGB6_9ACTN</name>
<dbReference type="InterPro" id="IPR004358">
    <property type="entry name" value="Sig_transdc_His_kin-like_C"/>
</dbReference>
<evidence type="ECO:0000259" key="6">
    <source>
        <dbReference type="PROSITE" id="PS50042"/>
    </source>
</evidence>
<dbReference type="AlphaFoldDB" id="A0A6J4LGB6"/>
<dbReference type="EC" id="2.7.13.3" evidence="2"/>
<dbReference type="InterPro" id="IPR003594">
    <property type="entry name" value="HATPase_dom"/>
</dbReference>
<keyword evidence="5" id="KW-0902">Two-component regulatory system</keyword>
<dbReference type="SMART" id="SM00387">
    <property type="entry name" value="HATPase_c"/>
    <property type="match status" value="1"/>
</dbReference>
<feature type="domain" description="Cyclic nucleotide-binding" evidence="6">
    <location>
        <begin position="27"/>
        <end position="146"/>
    </location>
</feature>
<dbReference type="PANTHER" id="PTHR43065:SF48">
    <property type="entry name" value="HISTIDINE KINASE"/>
    <property type="match status" value="1"/>
</dbReference>
<dbReference type="PANTHER" id="PTHR43065">
    <property type="entry name" value="SENSOR HISTIDINE KINASE"/>
    <property type="match status" value="1"/>
</dbReference>
<dbReference type="PROSITE" id="PS50042">
    <property type="entry name" value="CNMP_BINDING_3"/>
    <property type="match status" value="1"/>
</dbReference>
<dbReference type="SUPFAM" id="SSF55874">
    <property type="entry name" value="ATPase domain of HSP90 chaperone/DNA topoisomerase II/histidine kinase"/>
    <property type="match status" value="1"/>
</dbReference>
<dbReference type="EMBL" id="CADCUB010000093">
    <property type="protein sequence ID" value="CAA9331752.1"/>
    <property type="molecule type" value="Genomic_DNA"/>
</dbReference>
<dbReference type="PRINTS" id="PR00344">
    <property type="entry name" value="BCTRLSENSOR"/>
</dbReference>
<dbReference type="InterPro" id="IPR003661">
    <property type="entry name" value="HisK_dim/P_dom"/>
</dbReference>